<accession>A0A1H4I7C8</accession>
<dbReference type="PROSITE" id="PS51257">
    <property type="entry name" value="PROKAR_LIPOPROTEIN"/>
    <property type="match status" value="1"/>
</dbReference>
<protein>
    <submittedName>
        <fullName evidence="1">Uncharacterized protein</fullName>
    </submittedName>
</protein>
<dbReference type="AlphaFoldDB" id="A0A1H4I7C8"/>
<dbReference type="EMBL" id="FNSA01000001">
    <property type="protein sequence ID" value="SEB29676.1"/>
    <property type="molecule type" value="Genomic_DNA"/>
</dbReference>
<reference evidence="2" key="1">
    <citation type="submission" date="2016-10" db="EMBL/GenBank/DDBJ databases">
        <authorList>
            <person name="Varghese N."/>
            <person name="Submissions S."/>
        </authorList>
    </citation>
    <scope>NUCLEOTIDE SEQUENCE [LARGE SCALE GENOMIC DNA]</scope>
    <source>
        <strain evidence="2">DSM 44234</strain>
    </source>
</reference>
<evidence type="ECO:0000313" key="2">
    <source>
        <dbReference type="Proteomes" id="UP000182241"/>
    </source>
</evidence>
<evidence type="ECO:0000313" key="1">
    <source>
        <dbReference type="EMBL" id="SEB29676.1"/>
    </source>
</evidence>
<dbReference type="RefSeq" id="WP_068742496.1">
    <property type="nucleotide sequence ID" value="NZ_CBDRGN010000002.1"/>
</dbReference>
<name>A0A1H4I7C8_TSUTY</name>
<proteinExistence type="predicted"/>
<dbReference type="Proteomes" id="UP000182241">
    <property type="component" value="Unassembled WGS sequence"/>
</dbReference>
<keyword evidence="2" id="KW-1185">Reference proteome</keyword>
<sequence length="171" mass="17319">MKHLTRLACGAALFSVVAVTSCSLPPERPAAVGVPTSSTSTRTIYCPSPGEGNPSDLCQAHAAGVGLDTPHETIRVVVCPPSGSLSAPAGCLAHESGVPVPASAGTDRLSEPAADGCRHSIHVEPDGTELQHLNAICPVVHPLEGERVIEVGPPAEPITPAALVEPGDIPI</sequence>
<gene>
    <name evidence="1" type="ORF">SAMN04489793_0042</name>
</gene>
<organism evidence="1 2">
    <name type="scientific">Tsukamurella tyrosinosolvens</name>
    <dbReference type="NCBI Taxonomy" id="57704"/>
    <lineage>
        <taxon>Bacteria</taxon>
        <taxon>Bacillati</taxon>
        <taxon>Actinomycetota</taxon>
        <taxon>Actinomycetes</taxon>
        <taxon>Mycobacteriales</taxon>
        <taxon>Tsukamurellaceae</taxon>
        <taxon>Tsukamurella</taxon>
    </lineage>
</organism>
<dbReference type="STRING" id="57704.SAMN04489793_0042"/>